<feature type="signal peptide" evidence="1">
    <location>
        <begin position="1"/>
        <end position="22"/>
    </location>
</feature>
<gene>
    <name evidence="2" type="ORF">GON01_00035</name>
</gene>
<comment type="caution">
    <text evidence="2">The sequence shown here is derived from an EMBL/GenBank/DDBJ whole genome shotgun (WGS) entry which is preliminary data.</text>
</comment>
<evidence type="ECO:0000313" key="2">
    <source>
        <dbReference type="EMBL" id="MVO76330.1"/>
    </source>
</evidence>
<proteinExistence type="predicted"/>
<keyword evidence="3" id="KW-1185">Reference proteome</keyword>
<protein>
    <submittedName>
        <fullName evidence="2">Uncharacterized protein</fullName>
    </submittedName>
</protein>
<evidence type="ECO:0000313" key="3">
    <source>
        <dbReference type="Proteomes" id="UP000441389"/>
    </source>
</evidence>
<dbReference type="Proteomes" id="UP000441389">
    <property type="component" value="Unassembled WGS sequence"/>
</dbReference>
<keyword evidence="1" id="KW-0732">Signal</keyword>
<reference evidence="2 3" key="1">
    <citation type="submission" date="2019-12" db="EMBL/GenBank/DDBJ databases">
        <authorList>
            <person name="Huq M.A."/>
        </authorList>
    </citation>
    <scope>NUCLEOTIDE SEQUENCE [LARGE SCALE GENOMIC DNA]</scope>
    <source>
        <strain evidence="2 3">MAH-20</strain>
    </source>
</reference>
<dbReference type="RefSeq" id="WP_157024935.1">
    <property type="nucleotide sequence ID" value="NZ_WQMS01000001.1"/>
</dbReference>
<evidence type="ECO:0000256" key="1">
    <source>
        <dbReference type="SAM" id="SignalP"/>
    </source>
</evidence>
<sequence>MTRAVLIAFLGLAAATSSPAPALAPPPSRAVGTAPFNIKQTFKVAIRPATNGLAIYFFVSPSIVGVDVGAAPWPDLVAIERDRNPPQEAESITEGLRSTSEDVNAVTVGLHAKASDILTVMVSPRAVRAVMIGSVGEWQARVRAAGSDAQVVRAQAGTEVALAVQPEDFARFPIELAFDALDTLGKVADALMAGREPSHAEASMLVRSADRNAVVAFLESLKARAEFAGGTGELADETALIKWRLPIDKKRALAGMAELCGEARRRHLRCADFGYQIKYPTVSLN</sequence>
<dbReference type="EMBL" id="WQMS01000001">
    <property type="protein sequence ID" value="MVO76330.1"/>
    <property type="molecule type" value="Genomic_DNA"/>
</dbReference>
<organism evidence="2 3">
    <name type="scientific">Sphingomonas horti</name>
    <dbReference type="NCBI Taxonomy" id="2682842"/>
    <lineage>
        <taxon>Bacteria</taxon>
        <taxon>Pseudomonadati</taxon>
        <taxon>Pseudomonadota</taxon>
        <taxon>Alphaproteobacteria</taxon>
        <taxon>Sphingomonadales</taxon>
        <taxon>Sphingomonadaceae</taxon>
        <taxon>Sphingomonas</taxon>
    </lineage>
</organism>
<accession>A0A6I4IW10</accession>
<dbReference type="AlphaFoldDB" id="A0A6I4IW10"/>
<feature type="chain" id="PRO_5026270282" evidence="1">
    <location>
        <begin position="23"/>
        <end position="285"/>
    </location>
</feature>
<name>A0A6I4IW10_9SPHN</name>